<dbReference type="InterPro" id="IPR036390">
    <property type="entry name" value="WH_DNA-bd_sf"/>
</dbReference>
<accession>A0A840CTL6</accession>
<dbReference type="AlphaFoldDB" id="A0A840CTL6"/>
<dbReference type="PANTHER" id="PTHR18964">
    <property type="entry name" value="ROK (REPRESSOR, ORF, KINASE) FAMILY"/>
    <property type="match status" value="1"/>
</dbReference>
<dbReference type="InterPro" id="IPR000600">
    <property type="entry name" value="ROK"/>
</dbReference>
<gene>
    <name evidence="2" type="ORF">GGR21_003956</name>
</gene>
<keyword evidence="2" id="KW-0418">Kinase</keyword>
<name>A0A840CTL6_9BACT</name>
<proteinExistence type="inferred from homology"/>
<dbReference type="RefSeq" id="WP_183308870.1">
    <property type="nucleotide sequence ID" value="NZ_JACIEP010000021.1"/>
</dbReference>
<protein>
    <submittedName>
        <fullName evidence="2">Putative NBD/HSP70 family sugar kinase</fullName>
    </submittedName>
</protein>
<keyword evidence="2" id="KW-0808">Transferase</keyword>
<comment type="similarity">
    <text evidence="1">Belongs to the ROK (NagC/XylR) family.</text>
</comment>
<dbReference type="SUPFAM" id="SSF46785">
    <property type="entry name" value="Winged helix' DNA-binding domain"/>
    <property type="match status" value="1"/>
</dbReference>
<comment type="caution">
    <text evidence="2">The sequence shown here is derived from an EMBL/GenBank/DDBJ whole genome shotgun (WGS) entry which is preliminary data.</text>
</comment>
<evidence type="ECO:0000256" key="1">
    <source>
        <dbReference type="ARBA" id="ARBA00006479"/>
    </source>
</evidence>
<dbReference type="InterPro" id="IPR043129">
    <property type="entry name" value="ATPase_NBD"/>
</dbReference>
<dbReference type="EMBL" id="JACIEP010000021">
    <property type="protein sequence ID" value="MBB4038029.1"/>
    <property type="molecule type" value="Genomic_DNA"/>
</dbReference>
<dbReference type="Gene3D" id="3.30.420.40">
    <property type="match status" value="2"/>
</dbReference>
<dbReference type="SUPFAM" id="SSF53067">
    <property type="entry name" value="Actin-like ATPase domain"/>
    <property type="match status" value="1"/>
</dbReference>
<reference evidence="2 3" key="1">
    <citation type="submission" date="2020-08" db="EMBL/GenBank/DDBJ databases">
        <title>Genomic Encyclopedia of Type Strains, Phase IV (KMG-IV): sequencing the most valuable type-strain genomes for metagenomic binning, comparative biology and taxonomic classification.</title>
        <authorList>
            <person name="Goeker M."/>
        </authorList>
    </citation>
    <scope>NUCLEOTIDE SEQUENCE [LARGE SCALE GENOMIC DNA]</scope>
    <source>
        <strain evidence="2 3">DSM 104969</strain>
    </source>
</reference>
<dbReference type="Pfam" id="PF00480">
    <property type="entry name" value="ROK"/>
    <property type="match status" value="1"/>
</dbReference>
<evidence type="ECO:0000313" key="2">
    <source>
        <dbReference type="EMBL" id="MBB4038029.1"/>
    </source>
</evidence>
<sequence>MTLKDLLADSPDNSLSGIKWHTLKQSIVKCLLSIGDATILELSTELQSSIPTITKAVNELLGDELIVDSGKISNSGGRRPSLYSMSSDKTYFLGVEANRSSTSFGIQNLKEEFVSIELNTAFVLENTYESLMEFCGCIDTFISDSQIDKSLIIGLCVNLSGRINSKEGFSYNYFFTENRPLVEILSEKIGMPVYLENDTRAMTLGEYAQGVVEGEKNVVFLNYSWGIGIGIITEGELYYGKSGYSGEFGHSPLFDNEILCHCGKIGCLETEASGWALVEQFKQALADGRTSAISIDNNSSSIQQYHKLLSGVLIKEDSLCIELITKQCEVIGRALASLINILNPELLIIGGDFSQLGDFVLLPIQSSLKKYSLGLVNRDVALKKSILGRRAGVIGACRVVKEKMLSPLA</sequence>
<keyword evidence="3" id="KW-1185">Reference proteome</keyword>
<evidence type="ECO:0000313" key="3">
    <source>
        <dbReference type="Proteomes" id="UP000555103"/>
    </source>
</evidence>
<organism evidence="2 3">
    <name type="scientific">Dysgonomonas hofstadii</name>
    <dbReference type="NCBI Taxonomy" id="637886"/>
    <lineage>
        <taxon>Bacteria</taxon>
        <taxon>Pseudomonadati</taxon>
        <taxon>Bacteroidota</taxon>
        <taxon>Bacteroidia</taxon>
        <taxon>Bacteroidales</taxon>
        <taxon>Dysgonomonadaceae</taxon>
        <taxon>Dysgonomonas</taxon>
    </lineage>
</organism>
<dbReference type="InterPro" id="IPR036388">
    <property type="entry name" value="WH-like_DNA-bd_sf"/>
</dbReference>
<dbReference type="PANTHER" id="PTHR18964:SF149">
    <property type="entry name" value="BIFUNCTIONAL UDP-N-ACETYLGLUCOSAMINE 2-EPIMERASE_N-ACETYLMANNOSAMINE KINASE"/>
    <property type="match status" value="1"/>
</dbReference>
<dbReference type="Proteomes" id="UP000555103">
    <property type="component" value="Unassembled WGS sequence"/>
</dbReference>
<dbReference type="GO" id="GO:0016301">
    <property type="term" value="F:kinase activity"/>
    <property type="evidence" value="ECO:0007669"/>
    <property type="project" value="UniProtKB-KW"/>
</dbReference>
<dbReference type="Gene3D" id="1.10.10.10">
    <property type="entry name" value="Winged helix-like DNA-binding domain superfamily/Winged helix DNA-binding domain"/>
    <property type="match status" value="1"/>
</dbReference>